<feature type="domain" description="DUF6598" evidence="2">
    <location>
        <begin position="351"/>
        <end position="596"/>
    </location>
</feature>
<evidence type="ECO:0000259" key="2">
    <source>
        <dbReference type="Pfam" id="PF20241"/>
    </source>
</evidence>
<feature type="region of interest" description="Disordered" evidence="1">
    <location>
        <begin position="1"/>
        <end position="49"/>
    </location>
</feature>
<dbReference type="Pfam" id="PF20241">
    <property type="entry name" value="DUF6598"/>
    <property type="match status" value="1"/>
</dbReference>
<organism evidence="3">
    <name type="scientific">Triticum aestivum</name>
    <name type="common">Wheat</name>
    <dbReference type="NCBI Taxonomy" id="4565"/>
    <lineage>
        <taxon>Eukaryota</taxon>
        <taxon>Viridiplantae</taxon>
        <taxon>Streptophyta</taxon>
        <taxon>Embryophyta</taxon>
        <taxon>Tracheophyta</taxon>
        <taxon>Spermatophyta</taxon>
        <taxon>Magnoliopsida</taxon>
        <taxon>Liliopsida</taxon>
        <taxon>Poales</taxon>
        <taxon>Poaceae</taxon>
        <taxon>BOP clade</taxon>
        <taxon>Pooideae</taxon>
        <taxon>Triticodae</taxon>
        <taxon>Triticeae</taxon>
        <taxon>Triticinae</taxon>
        <taxon>Triticum</taxon>
    </lineage>
</organism>
<dbReference type="OMA" id="FLVHECQ"/>
<reference evidence="3" key="2">
    <citation type="submission" date="2018-10" db="UniProtKB">
        <authorList>
            <consortium name="EnsemblPlants"/>
        </authorList>
    </citation>
    <scope>IDENTIFICATION</scope>
</reference>
<accession>A0A3B6CEZ8</accession>
<feature type="compositionally biased region" description="Basic and acidic residues" evidence="1">
    <location>
        <begin position="40"/>
        <end position="49"/>
    </location>
</feature>
<dbReference type="GeneID" id="123047141"/>
<dbReference type="Gramene" id="TraesCS2B02G546300.1">
    <property type="protein sequence ID" value="TraesCS2B02G546300.1"/>
    <property type="gene ID" value="TraesCS2B02G546300"/>
</dbReference>
<keyword evidence="4" id="KW-1185">Reference proteome</keyword>
<dbReference type="PANTHER" id="PTHR33065">
    <property type="entry name" value="OS07G0486400 PROTEIN"/>
    <property type="match status" value="1"/>
</dbReference>
<dbReference type="AlphaFoldDB" id="A0A3B6CEZ8"/>
<dbReference type="InterPro" id="IPR046533">
    <property type="entry name" value="DUF6598"/>
</dbReference>
<feature type="compositionally biased region" description="Polar residues" evidence="1">
    <location>
        <begin position="1"/>
        <end position="11"/>
    </location>
</feature>
<evidence type="ECO:0000256" key="1">
    <source>
        <dbReference type="SAM" id="MobiDB-lite"/>
    </source>
</evidence>
<dbReference type="RefSeq" id="XP_044326566.1">
    <property type="nucleotide sequence ID" value="XM_044470631.1"/>
</dbReference>
<dbReference type="PANTHER" id="PTHR33065:SF179">
    <property type="entry name" value="DUF6598 DOMAIN-CONTAINING PROTEIN"/>
    <property type="match status" value="1"/>
</dbReference>
<protein>
    <recommendedName>
        <fullName evidence="2">DUF6598 domain-containing protein</fullName>
    </recommendedName>
</protein>
<sequence>MAAVPSTTTKNLGDGGEYPSSHLNQIATAGGGGPCEMETEFSKEMDRGSSKEKERVWVGELRRIQRAYEREMKKESEKEMDWVRKFRKLDRDYGEAIVEAAEMKWVRRFRRMERKYKEEMEIQSSKDMGRTTYLVHNKREDTLLSCTKPESLADALCRHICIQRREITALERQVESRGLATIAGKKAYLERQRKKGGVYAPQQMPPEMIEQLPELSVSSEINLLGVVSLPYLVRNHGEALNFLVHECQELGYRIQSLASILKKSSVPIRLDKVKKLRLMSQAFVTISENIMDSRGHLNVDDLSSYHAAWKSTWGSEIAGCGSFDDITMLSPMQFTHSTPGIFPHAAVAGPALQIFSIKIVNVNANLGWPLRVYGVVAARDTVDRNRNLLFSRSRANCQQVTEADPFLLLTGPSRAIVAADTVKFEVELRIMYAGADTKDAVLFSSTYNYYSMQQYAKPRISSCCGMLELSVERLSRAVQATIVGVRVVEGEWPFQYGCRVSCYLSPDEDLVPTTPTEVVLVNCKVEEMEKQSDGYVNLSRNVVSVQLEQTLKVVIQAYSESGLEYLHNVEVDFPVQQCQTTKCLCTVGNSTVEIVVAWSFLAMDKLDLVLEGYVTPV</sequence>
<dbReference type="Gramene" id="TraesCS2B03G1373300.1">
    <property type="protein sequence ID" value="TraesCS2B03G1373300.1.CDS"/>
    <property type="gene ID" value="TraesCS2B03G1373300"/>
</dbReference>
<evidence type="ECO:0000313" key="3">
    <source>
        <dbReference type="EnsemblPlants" id="TraesCS2B02G546300.1"/>
    </source>
</evidence>
<dbReference type="EnsemblPlants" id="TraesCS2B02G546300.1">
    <property type="protein sequence ID" value="TraesCS2B02G546300.1"/>
    <property type="gene ID" value="TraesCS2B02G546300"/>
</dbReference>
<proteinExistence type="predicted"/>
<evidence type="ECO:0000313" key="4">
    <source>
        <dbReference type="Proteomes" id="UP000019116"/>
    </source>
</evidence>
<dbReference type="Proteomes" id="UP000019116">
    <property type="component" value="Chromosome 2B"/>
</dbReference>
<reference evidence="3" key="1">
    <citation type="submission" date="2018-08" db="EMBL/GenBank/DDBJ databases">
        <authorList>
            <person name="Rossello M."/>
        </authorList>
    </citation>
    <scope>NUCLEOTIDE SEQUENCE [LARGE SCALE GENOMIC DNA]</scope>
    <source>
        <strain evidence="3">cv. Chinese Spring</strain>
    </source>
</reference>
<name>A0A3B6CEZ8_WHEAT</name>
<gene>
    <name evidence="3" type="primary">LOC123047141</name>
</gene>